<dbReference type="CDD" id="cd00198">
    <property type="entry name" value="vWFA"/>
    <property type="match status" value="2"/>
</dbReference>
<sequence>MAGKLFLCFLIFVTAFEFAYGKDATDTKYAIGNEVVIASIRKIQDTCIFPNDLLFLRRLAWVESQDGDSLKSFWNSDKGKNGIWQTTSSMLSQVKNSGGQALTDLQTQLGVNISDLNWSKGDLDIPLNDAALARLYTNMKSVIPLDINDQAAYWVNNFNPSGTVQQFISAVAEMPKCKPPGLDLIFIIDDSGSIGADVFQNVRNFMTTIIAALQTGQSNRVGIVRFDDSAFLDLTLTYNLDYASQIASSIIYNGAGTNISSGLSLTFQQFSQYGRTDVPMIALLITDGEDSEESVVVQANNLKDFGVNLFTVGVGSAATTDLLIWSSIPHCMYYYSLNDYAQLAQSFPELLNSQICDVTAVIPTSEACVNGTVDQGQYVFYQIPADPTAGVTITLEMDYGAASIYISLTTRLPSAADYDFYANANVELPGQIYISPDQLQTGSNSSTVYAAVVGLTPENRYTLCNEKYDTIQNYTTAAPFTTNSSCISLDLIFILDRSQSVYEDYYNTNVTNFVLDIANQFAFHDEATSGDPAFARFGVIEFSSTPSVTIPLGNYSRTNFNSNVTKLIAYSVDEGTTRLGDAFMAAFNQFQQNSIMKNKAIILIVDDLTPENIQDAKDALNKLKQYVSLPIGTIMTGSWGDLQDGYKRLSDLLGKKNVFPSMDDNQDDILNRIDTTYPCTALPACSAIIFVEEASTAIGQPSKIKFLQLVSKLVNSIEHTPNQRFGLALYASSLSKDVEFQMFDDFNRTLNDYINSVTDNDSPNGGTTNLIPQVFKI</sequence>
<protein>
    <submittedName>
        <fullName evidence="4">VWFA domain-containing protein</fullName>
    </submittedName>
</protein>
<keyword evidence="3" id="KW-1185">Reference proteome</keyword>
<accession>A0A914ZAW4</accession>
<feature type="chain" id="PRO_5037756487" evidence="1">
    <location>
        <begin position="22"/>
        <end position="777"/>
    </location>
</feature>
<evidence type="ECO:0000259" key="2">
    <source>
        <dbReference type="PROSITE" id="PS50234"/>
    </source>
</evidence>
<dbReference type="WBParaSite" id="PSU_v2.g7396.t1">
    <property type="protein sequence ID" value="PSU_v2.g7396.t1"/>
    <property type="gene ID" value="PSU_v2.g7396"/>
</dbReference>
<dbReference type="InterPro" id="IPR036465">
    <property type="entry name" value="vWFA_dom_sf"/>
</dbReference>
<dbReference type="PANTHER" id="PTHR24020">
    <property type="entry name" value="COLLAGEN ALPHA"/>
    <property type="match status" value="1"/>
</dbReference>
<feature type="domain" description="VWFA" evidence="2">
    <location>
        <begin position="490"/>
        <end position="677"/>
    </location>
</feature>
<dbReference type="PROSITE" id="PS50234">
    <property type="entry name" value="VWFA"/>
    <property type="match status" value="2"/>
</dbReference>
<dbReference type="Pfam" id="PF00092">
    <property type="entry name" value="VWA"/>
    <property type="match status" value="2"/>
</dbReference>
<organism evidence="3 4">
    <name type="scientific">Panagrolaimus superbus</name>
    <dbReference type="NCBI Taxonomy" id="310955"/>
    <lineage>
        <taxon>Eukaryota</taxon>
        <taxon>Metazoa</taxon>
        <taxon>Ecdysozoa</taxon>
        <taxon>Nematoda</taxon>
        <taxon>Chromadorea</taxon>
        <taxon>Rhabditida</taxon>
        <taxon>Tylenchina</taxon>
        <taxon>Panagrolaimomorpha</taxon>
        <taxon>Panagrolaimoidea</taxon>
        <taxon>Panagrolaimidae</taxon>
        <taxon>Panagrolaimus</taxon>
    </lineage>
</organism>
<reference evidence="4" key="1">
    <citation type="submission" date="2022-11" db="UniProtKB">
        <authorList>
            <consortium name="WormBaseParasite"/>
        </authorList>
    </citation>
    <scope>IDENTIFICATION</scope>
</reference>
<dbReference type="InterPro" id="IPR050525">
    <property type="entry name" value="ECM_Assembly_Org"/>
</dbReference>
<dbReference type="Proteomes" id="UP000887577">
    <property type="component" value="Unplaced"/>
</dbReference>
<proteinExistence type="predicted"/>
<feature type="signal peptide" evidence="1">
    <location>
        <begin position="1"/>
        <end position="21"/>
    </location>
</feature>
<dbReference type="PANTHER" id="PTHR24020:SF84">
    <property type="entry name" value="VWFA DOMAIN-CONTAINING PROTEIN"/>
    <property type="match status" value="1"/>
</dbReference>
<dbReference type="PRINTS" id="PR00453">
    <property type="entry name" value="VWFADOMAIN"/>
</dbReference>
<dbReference type="SMART" id="SM00327">
    <property type="entry name" value="VWA"/>
    <property type="match status" value="2"/>
</dbReference>
<evidence type="ECO:0000313" key="4">
    <source>
        <dbReference type="WBParaSite" id="PSU_v2.g7396.t1"/>
    </source>
</evidence>
<feature type="domain" description="VWFA" evidence="2">
    <location>
        <begin position="183"/>
        <end position="355"/>
    </location>
</feature>
<dbReference type="AlphaFoldDB" id="A0A914ZAW4"/>
<name>A0A914ZAW4_9BILA</name>
<evidence type="ECO:0000313" key="3">
    <source>
        <dbReference type="Proteomes" id="UP000887577"/>
    </source>
</evidence>
<keyword evidence="1" id="KW-0732">Signal</keyword>
<dbReference type="InterPro" id="IPR002035">
    <property type="entry name" value="VWF_A"/>
</dbReference>
<dbReference type="Gene3D" id="3.40.50.410">
    <property type="entry name" value="von Willebrand factor, type A domain"/>
    <property type="match status" value="2"/>
</dbReference>
<dbReference type="SUPFAM" id="SSF53300">
    <property type="entry name" value="vWA-like"/>
    <property type="match status" value="2"/>
</dbReference>
<evidence type="ECO:0000256" key="1">
    <source>
        <dbReference type="SAM" id="SignalP"/>
    </source>
</evidence>